<dbReference type="SMART" id="SM00546">
    <property type="entry name" value="CUE"/>
    <property type="match status" value="1"/>
</dbReference>
<dbReference type="InterPro" id="IPR003892">
    <property type="entry name" value="CUE"/>
</dbReference>
<feature type="compositionally biased region" description="Polar residues" evidence="1">
    <location>
        <begin position="220"/>
        <end position="237"/>
    </location>
</feature>
<dbReference type="GeneID" id="72003867"/>
<comment type="caution">
    <text evidence="3">The sequence shown here is derived from an EMBL/GenBank/DDBJ whole genome shotgun (WGS) entry which is preliminary data.</text>
</comment>
<feature type="compositionally biased region" description="Low complexity" evidence="1">
    <location>
        <begin position="163"/>
        <end position="178"/>
    </location>
</feature>
<feature type="compositionally biased region" description="Polar residues" evidence="1">
    <location>
        <begin position="254"/>
        <end position="271"/>
    </location>
</feature>
<dbReference type="PANTHER" id="PTHR16461:SF5">
    <property type="entry name" value="TOLL-INTERACTING PROTEIN"/>
    <property type="match status" value="1"/>
</dbReference>
<dbReference type="InterPro" id="IPR009060">
    <property type="entry name" value="UBA-like_sf"/>
</dbReference>
<reference evidence="3 4" key="1">
    <citation type="journal article" date="2021" name="Environ. Microbiol.">
        <title>Gene family expansions and transcriptome signatures uncover fungal adaptations to wood decay.</title>
        <authorList>
            <person name="Hage H."/>
            <person name="Miyauchi S."/>
            <person name="Viragh M."/>
            <person name="Drula E."/>
            <person name="Min B."/>
            <person name="Chaduli D."/>
            <person name="Navarro D."/>
            <person name="Favel A."/>
            <person name="Norest M."/>
            <person name="Lesage-Meessen L."/>
            <person name="Balint B."/>
            <person name="Merenyi Z."/>
            <person name="de Eugenio L."/>
            <person name="Morin E."/>
            <person name="Martinez A.T."/>
            <person name="Baldrian P."/>
            <person name="Stursova M."/>
            <person name="Martinez M.J."/>
            <person name="Novotny C."/>
            <person name="Magnuson J.K."/>
            <person name="Spatafora J.W."/>
            <person name="Maurice S."/>
            <person name="Pangilinan J."/>
            <person name="Andreopoulos W."/>
            <person name="LaButti K."/>
            <person name="Hundley H."/>
            <person name="Na H."/>
            <person name="Kuo A."/>
            <person name="Barry K."/>
            <person name="Lipzen A."/>
            <person name="Henrissat B."/>
            <person name="Riley R."/>
            <person name="Ahrendt S."/>
            <person name="Nagy L.G."/>
            <person name="Grigoriev I.V."/>
            <person name="Martin F."/>
            <person name="Rosso M.N."/>
        </authorList>
    </citation>
    <scope>NUCLEOTIDE SEQUENCE [LARGE SCALE GENOMIC DNA]</scope>
    <source>
        <strain evidence="3 4">CIRM-BRFM 1785</strain>
    </source>
</reference>
<dbReference type="EMBL" id="JADCUA010000006">
    <property type="protein sequence ID" value="KAH9839169.1"/>
    <property type="molecule type" value="Genomic_DNA"/>
</dbReference>
<dbReference type="SUPFAM" id="SSF46934">
    <property type="entry name" value="UBA-like"/>
    <property type="match status" value="1"/>
</dbReference>
<dbReference type="PANTHER" id="PTHR16461">
    <property type="entry name" value="TOLL-INTERACTING PROTEIN"/>
    <property type="match status" value="1"/>
</dbReference>
<name>A0ABQ8KM29_9APHY</name>
<feature type="region of interest" description="Disordered" evidence="1">
    <location>
        <begin position="163"/>
        <end position="184"/>
    </location>
</feature>
<accession>A0ABQ8KM29</accession>
<evidence type="ECO:0000313" key="4">
    <source>
        <dbReference type="Proteomes" id="UP000814176"/>
    </source>
</evidence>
<sequence length="386" mass="42046">MSGDATSQKPPATHDTQATTVDTAHNPSANILEEEETPALPPRLDSWTEESVPASAEHGPEAPTETENEHPQVALLRAMFPDFDAVILQSVLESVDYDQDRAIDVLLGMSDPNYVSSATQEQPQEHDLALDEQLARQLALEDQQQPRHASGQSWPRRDDVPYQARQQAPHGVQQQQQQYVTGSERGDFQEFQETLGRMAESGKRTFSSIVTKAKAKITELNEQYNQKSGQPSTNQPYQRGPVSPSNVDRHTASEAVTQQYYGSGYPNTPSDVQAPPIALNSQQYLPSPDIRGYDLGSGSSPPSTPPPTGRKSMSSPRPSGEVPRPPPTSGGSPIDAAKLGLLPKRPVSLLMPQSTSGTGAGAMQRQQSEDELEYVENPFEEGEGKR</sequence>
<dbReference type="Proteomes" id="UP000814176">
    <property type="component" value="Unassembled WGS sequence"/>
</dbReference>
<keyword evidence="4" id="KW-1185">Reference proteome</keyword>
<evidence type="ECO:0000313" key="3">
    <source>
        <dbReference type="EMBL" id="KAH9839169.1"/>
    </source>
</evidence>
<organism evidence="3 4">
    <name type="scientific">Rhodofomes roseus</name>
    <dbReference type="NCBI Taxonomy" id="34475"/>
    <lineage>
        <taxon>Eukaryota</taxon>
        <taxon>Fungi</taxon>
        <taxon>Dikarya</taxon>
        <taxon>Basidiomycota</taxon>
        <taxon>Agaricomycotina</taxon>
        <taxon>Agaricomycetes</taxon>
        <taxon>Polyporales</taxon>
        <taxon>Rhodofomes</taxon>
    </lineage>
</organism>
<proteinExistence type="predicted"/>
<feature type="region of interest" description="Disordered" evidence="1">
    <location>
        <begin position="220"/>
        <end position="386"/>
    </location>
</feature>
<evidence type="ECO:0000256" key="1">
    <source>
        <dbReference type="SAM" id="MobiDB-lite"/>
    </source>
</evidence>
<dbReference type="RefSeq" id="XP_047780924.1">
    <property type="nucleotide sequence ID" value="XM_047923135.1"/>
</dbReference>
<evidence type="ECO:0000259" key="2">
    <source>
        <dbReference type="PROSITE" id="PS51140"/>
    </source>
</evidence>
<gene>
    <name evidence="3" type="ORF">C8Q71DRAFT_748265</name>
</gene>
<feature type="domain" description="CUE" evidence="2">
    <location>
        <begin position="68"/>
        <end position="111"/>
    </location>
</feature>
<dbReference type="Pfam" id="PF02845">
    <property type="entry name" value="CUE"/>
    <property type="match status" value="1"/>
</dbReference>
<feature type="region of interest" description="Disordered" evidence="1">
    <location>
        <begin position="1"/>
        <end position="72"/>
    </location>
</feature>
<feature type="compositionally biased region" description="Polar residues" evidence="1">
    <location>
        <begin position="1"/>
        <end position="29"/>
    </location>
</feature>
<protein>
    <recommendedName>
        <fullName evidence="2">CUE domain-containing protein</fullName>
    </recommendedName>
</protein>
<dbReference type="Gene3D" id="1.10.8.10">
    <property type="entry name" value="DNA helicase RuvA subunit, C-terminal domain"/>
    <property type="match status" value="1"/>
</dbReference>
<feature type="compositionally biased region" description="Acidic residues" evidence="1">
    <location>
        <begin position="369"/>
        <end position="386"/>
    </location>
</feature>
<dbReference type="CDD" id="cd14279">
    <property type="entry name" value="CUE"/>
    <property type="match status" value="1"/>
</dbReference>
<dbReference type="PROSITE" id="PS51140">
    <property type="entry name" value="CUE"/>
    <property type="match status" value="1"/>
</dbReference>